<reference evidence="2 3" key="1">
    <citation type="submission" date="2024-02" db="EMBL/GenBank/DDBJ databases">
        <title>High-quality chromosome-scale genome assembly of Pensacola bahiagrass (Paspalum notatum Flugge var. saurae).</title>
        <authorList>
            <person name="Vega J.M."/>
            <person name="Podio M."/>
            <person name="Orjuela J."/>
            <person name="Siena L.A."/>
            <person name="Pessino S.C."/>
            <person name="Combes M.C."/>
            <person name="Mariac C."/>
            <person name="Albertini E."/>
            <person name="Pupilli F."/>
            <person name="Ortiz J.P.A."/>
            <person name="Leblanc O."/>
        </authorList>
    </citation>
    <scope>NUCLEOTIDE SEQUENCE [LARGE SCALE GENOMIC DNA]</scope>
    <source>
        <strain evidence="2">R1</strain>
        <tissue evidence="2">Leaf</tissue>
    </source>
</reference>
<gene>
    <name evidence="2" type="ORF">U9M48_009518</name>
</gene>
<feature type="compositionally biased region" description="Basic residues" evidence="1">
    <location>
        <begin position="86"/>
        <end position="96"/>
    </location>
</feature>
<keyword evidence="3" id="KW-1185">Reference proteome</keyword>
<feature type="compositionally biased region" description="Polar residues" evidence="1">
    <location>
        <begin position="1"/>
        <end position="10"/>
    </location>
</feature>
<proteinExistence type="predicted"/>
<dbReference type="Proteomes" id="UP001341281">
    <property type="component" value="Chromosome 02"/>
</dbReference>
<name>A0AAQ3WF56_PASNO</name>
<accession>A0AAQ3WF56</accession>
<feature type="compositionally biased region" description="Low complexity" evidence="1">
    <location>
        <begin position="20"/>
        <end position="47"/>
    </location>
</feature>
<evidence type="ECO:0000313" key="3">
    <source>
        <dbReference type="Proteomes" id="UP001341281"/>
    </source>
</evidence>
<feature type="region of interest" description="Disordered" evidence="1">
    <location>
        <begin position="1"/>
        <end position="125"/>
    </location>
</feature>
<evidence type="ECO:0000256" key="1">
    <source>
        <dbReference type="SAM" id="MobiDB-lite"/>
    </source>
</evidence>
<dbReference type="AlphaFoldDB" id="A0AAQ3WF56"/>
<feature type="region of interest" description="Disordered" evidence="1">
    <location>
        <begin position="152"/>
        <end position="178"/>
    </location>
</feature>
<sequence length="247" mass="26503">MDSLWPSSGKTLPLQPPPGATAARTRASPPSSHRRAATTLSLALFLPSSPPPPPPTLVDGRPSSTLRPAVRGRRQAPSFAPDLSRRRPPRRRHPRSPHAAANRGALRRRHPRCPATNAANSPPPPWITYEIPGGTAPHIKAVDRLGTNQIRNQHKHKHPSSSVITDAASSKPDGGSNEPNVSSLILKVTMLPSWQRKCRYPFKDTAGLFSSTQHKGGCLPAGLQYAGLSRTNTSQLADFTVPVSLSG</sequence>
<dbReference type="EMBL" id="CP144746">
    <property type="protein sequence ID" value="WVZ59367.1"/>
    <property type="molecule type" value="Genomic_DNA"/>
</dbReference>
<organism evidence="2 3">
    <name type="scientific">Paspalum notatum var. saurae</name>
    <dbReference type="NCBI Taxonomy" id="547442"/>
    <lineage>
        <taxon>Eukaryota</taxon>
        <taxon>Viridiplantae</taxon>
        <taxon>Streptophyta</taxon>
        <taxon>Embryophyta</taxon>
        <taxon>Tracheophyta</taxon>
        <taxon>Spermatophyta</taxon>
        <taxon>Magnoliopsida</taxon>
        <taxon>Liliopsida</taxon>
        <taxon>Poales</taxon>
        <taxon>Poaceae</taxon>
        <taxon>PACMAD clade</taxon>
        <taxon>Panicoideae</taxon>
        <taxon>Andropogonodae</taxon>
        <taxon>Paspaleae</taxon>
        <taxon>Paspalinae</taxon>
        <taxon>Paspalum</taxon>
    </lineage>
</organism>
<evidence type="ECO:0000313" key="2">
    <source>
        <dbReference type="EMBL" id="WVZ59367.1"/>
    </source>
</evidence>
<protein>
    <submittedName>
        <fullName evidence="2">Uncharacterized protein</fullName>
    </submittedName>
</protein>